<dbReference type="InterPro" id="IPR011761">
    <property type="entry name" value="ATP-grasp"/>
</dbReference>
<reference evidence="3 4" key="1">
    <citation type="submission" date="2016-09" db="EMBL/GenBank/DDBJ databases">
        <authorList>
            <person name="Capua I."/>
            <person name="De Benedictis P."/>
            <person name="Joannis T."/>
            <person name="Lombin L.H."/>
            <person name="Cattoli G."/>
        </authorList>
    </citation>
    <scope>NUCLEOTIDE SEQUENCE [LARGE SCALE GENOMIC DNA]</scope>
    <source>
        <strain evidence="3 4">ISLP-3</strain>
    </source>
</reference>
<protein>
    <submittedName>
        <fullName evidence="3">ATP-grasp domain-containing protein</fullName>
    </submittedName>
</protein>
<accession>A0A1G6JC74</accession>
<sequence length="377" mass="40894">MTLNIWLNRTYATNYWFLQMLRNNPDHRRVRLFATHTDPTSPVLQAADVSFLEPQLVGDDYVDWVLEFCRMHAIDVLLPGKGIEEIAARHGEFDAAGVMVLASPAASIALLDDKCATYASATTLGLPVPPWRRARGADELEAAVLSLRGELETHEKICIKPLSGVGAEGFRLLSDDAMSLDDLLAPPAHRVRLDEVTAALRAADAEGRSVPAMMVMPYMSSPEISVDCLSTTFGELLAALPRAKSGRRRTFLDDTPRAVDIARQITEAYQLAYLSNTQLRWWRGELALLEVNTRPSGGLFAASLTGVNLPWAAVRLATGGDAGLLDPVLGASFVTVETLVPLPPEAATGTLHEPSLNVNPEPPAMLAAERSLVRPLS</sequence>
<dbReference type="SUPFAM" id="SSF56059">
    <property type="entry name" value="Glutathione synthetase ATP-binding domain-like"/>
    <property type="match status" value="1"/>
</dbReference>
<dbReference type="Gene3D" id="3.30.470.20">
    <property type="entry name" value="ATP-grasp fold, B domain"/>
    <property type="match status" value="1"/>
</dbReference>
<evidence type="ECO:0000259" key="2">
    <source>
        <dbReference type="PROSITE" id="PS50975"/>
    </source>
</evidence>
<dbReference type="GO" id="GO:0046872">
    <property type="term" value="F:metal ion binding"/>
    <property type="evidence" value="ECO:0007669"/>
    <property type="project" value="InterPro"/>
</dbReference>
<dbReference type="STRING" id="1814289.SAMN05216410_1297"/>
<keyword evidence="4" id="KW-1185">Reference proteome</keyword>
<evidence type="ECO:0000313" key="3">
    <source>
        <dbReference type="EMBL" id="SDC15995.1"/>
    </source>
</evidence>
<dbReference type="AlphaFoldDB" id="A0A1G6JC74"/>
<feature type="domain" description="ATP-grasp" evidence="2">
    <location>
        <begin position="118"/>
        <end position="318"/>
    </location>
</feature>
<keyword evidence="1" id="KW-0547">Nucleotide-binding</keyword>
<organism evidence="3 4">
    <name type="scientific">Sanguibacter gelidistatuariae</name>
    <dbReference type="NCBI Taxonomy" id="1814289"/>
    <lineage>
        <taxon>Bacteria</taxon>
        <taxon>Bacillati</taxon>
        <taxon>Actinomycetota</taxon>
        <taxon>Actinomycetes</taxon>
        <taxon>Micrococcales</taxon>
        <taxon>Sanguibacteraceae</taxon>
        <taxon>Sanguibacter</taxon>
    </lineage>
</organism>
<dbReference type="EMBL" id="FMYH01000002">
    <property type="protein sequence ID" value="SDC15995.1"/>
    <property type="molecule type" value="Genomic_DNA"/>
</dbReference>
<name>A0A1G6JC74_9MICO</name>
<dbReference type="InterPro" id="IPR048764">
    <property type="entry name" value="PylC_N"/>
</dbReference>
<dbReference type="OrthoDB" id="9803907at2"/>
<dbReference type="PIRSF" id="PIRSF029120">
    <property type="entry name" value="UCP029120"/>
    <property type="match status" value="1"/>
</dbReference>
<keyword evidence="1" id="KW-0067">ATP-binding</keyword>
<gene>
    <name evidence="3" type="ORF">SAMN05216410_1297</name>
</gene>
<dbReference type="Pfam" id="PF15632">
    <property type="entry name" value="ATPgrasp_Ter"/>
    <property type="match status" value="1"/>
</dbReference>
<dbReference type="GO" id="GO:0005524">
    <property type="term" value="F:ATP binding"/>
    <property type="evidence" value="ECO:0007669"/>
    <property type="project" value="UniProtKB-UniRule"/>
</dbReference>
<dbReference type="PROSITE" id="PS50975">
    <property type="entry name" value="ATP_GRASP"/>
    <property type="match status" value="1"/>
</dbReference>
<dbReference type="InterPro" id="IPR011226">
    <property type="entry name" value="ATP-grasp_fam"/>
</dbReference>
<evidence type="ECO:0000313" key="4">
    <source>
        <dbReference type="Proteomes" id="UP000199039"/>
    </source>
</evidence>
<dbReference type="Proteomes" id="UP000199039">
    <property type="component" value="Unassembled WGS sequence"/>
</dbReference>
<dbReference type="Pfam" id="PF21360">
    <property type="entry name" value="PylC-like_N"/>
    <property type="match status" value="1"/>
</dbReference>
<proteinExistence type="predicted"/>
<dbReference type="Gene3D" id="3.40.50.20">
    <property type="match status" value="1"/>
</dbReference>
<evidence type="ECO:0000256" key="1">
    <source>
        <dbReference type="PROSITE-ProRule" id="PRU00409"/>
    </source>
</evidence>
<dbReference type="RefSeq" id="WP_093181799.1">
    <property type="nucleotide sequence ID" value="NZ_FMYH01000002.1"/>
</dbReference>